<evidence type="ECO:0000313" key="3">
    <source>
        <dbReference type="Proteomes" id="UP000230423"/>
    </source>
</evidence>
<dbReference type="AlphaFoldDB" id="A0A2G9T960"/>
<evidence type="ECO:0000313" key="2">
    <source>
        <dbReference type="EMBL" id="PIO54503.1"/>
    </source>
</evidence>
<gene>
    <name evidence="2" type="ORF">TELCIR_24133</name>
</gene>
<dbReference type="EMBL" id="KZ395953">
    <property type="protein sequence ID" value="PIO54503.1"/>
    <property type="molecule type" value="Genomic_DNA"/>
</dbReference>
<name>A0A2G9T960_TELCI</name>
<organism evidence="2 3">
    <name type="scientific">Teladorsagia circumcincta</name>
    <name type="common">Brown stomach worm</name>
    <name type="synonym">Ostertagia circumcincta</name>
    <dbReference type="NCBI Taxonomy" id="45464"/>
    <lineage>
        <taxon>Eukaryota</taxon>
        <taxon>Metazoa</taxon>
        <taxon>Ecdysozoa</taxon>
        <taxon>Nematoda</taxon>
        <taxon>Chromadorea</taxon>
        <taxon>Rhabditida</taxon>
        <taxon>Rhabditina</taxon>
        <taxon>Rhabditomorpha</taxon>
        <taxon>Strongyloidea</taxon>
        <taxon>Trichostrongylidae</taxon>
        <taxon>Teladorsagia</taxon>
    </lineage>
</organism>
<feature type="compositionally biased region" description="Basic and acidic residues" evidence="1">
    <location>
        <begin position="35"/>
        <end position="45"/>
    </location>
</feature>
<keyword evidence="3" id="KW-1185">Reference proteome</keyword>
<feature type="region of interest" description="Disordered" evidence="1">
    <location>
        <begin position="35"/>
        <end position="108"/>
    </location>
</feature>
<dbReference type="Proteomes" id="UP000230423">
    <property type="component" value="Unassembled WGS sequence"/>
</dbReference>
<accession>A0A2G9T960</accession>
<protein>
    <recommendedName>
        <fullName evidence="4">Collagen triple helix repeat protein</fullName>
    </recommendedName>
</protein>
<proteinExistence type="predicted"/>
<sequence length="193" mass="21252">MPSVPIWEERKSWITRRTRLAGKPLMMRSTCTEKLRVLKGDKGTRGADGINGTEGNPGNIGDVEGPPGFPGEPGPQGPPGIPAPDAITGQGQRGPPGPPGPRGKRDQTDGQARLLCTHLPWDHKECVDHQEIMERPVNKESQDKTDHLVKISKVYERFSHMASGRKKQLVFIPTVQLNKDECSSHYYLAVPHV</sequence>
<reference evidence="2 3" key="1">
    <citation type="submission" date="2015-09" db="EMBL/GenBank/DDBJ databases">
        <title>Draft genome of the parasitic nematode Teladorsagia circumcincta isolate WARC Sus (inbred).</title>
        <authorList>
            <person name="Mitreva M."/>
        </authorList>
    </citation>
    <scope>NUCLEOTIDE SEQUENCE [LARGE SCALE GENOMIC DNA]</scope>
    <source>
        <strain evidence="2 3">S</strain>
    </source>
</reference>
<feature type="compositionally biased region" description="Pro residues" evidence="1">
    <location>
        <begin position="67"/>
        <end position="82"/>
    </location>
</feature>
<evidence type="ECO:0000256" key="1">
    <source>
        <dbReference type="SAM" id="MobiDB-lite"/>
    </source>
</evidence>
<evidence type="ECO:0008006" key="4">
    <source>
        <dbReference type="Google" id="ProtNLM"/>
    </source>
</evidence>